<dbReference type="GO" id="GO:0005545">
    <property type="term" value="F:1-phosphatidylinositol binding"/>
    <property type="evidence" value="ECO:0007669"/>
    <property type="project" value="InterPro"/>
</dbReference>
<dbReference type="GO" id="GO:0008021">
    <property type="term" value="C:synaptic vesicle"/>
    <property type="evidence" value="ECO:0007669"/>
    <property type="project" value="TreeGrafter"/>
</dbReference>
<evidence type="ECO:0000256" key="12">
    <source>
        <dbReference type="ARBA" id="ARBA00022990"/>
    </source>
</evidence>
<dbReference type="SUPFAM" id="SSF48464">
    <property type="entry name" value="ENTH/VHS domain"/>
    <property type="match status" value="1"/>
</dbReference>
<dbReference type="GO" id="GO:0005905">
    <property type="term" value="C:clathrin-coated pit"/>
    <property type="evidence" value="ECO:0007669"/>
    <property type="project" value="UniProtKB-SubCell"/>
</dbReference>
<dbReference type="Gene3D" id="1.20.58.150">
    <property type="entry name" value="ANTH domain"/>
    <property type="match status" value="1"/>
</dbReference>
<evidence type="ECO:0000256" key="4">
    <source>
        <dbReference type="ARBA" id="ARBA00004555"/>
    </source>
</evidence>
<dbReference type="AlphaFoldDB" id="A0A673GRP5"/>
<keyword evidence="13" id="KW-0333">Golgi apparatus</keyword>
<dbReference type="InterPro" id="IPR045192">
    <property type="entry name" value="AP180-like"/>
</dbReference>
<dbReference type="GO" id="GO:0098894">
    <property type="term" value="C:extrinsic component of presynaptic endocytic zone membrane"/>
    <property type="evidence" value="ECO:0007669"/>
    <property type="project" value="TreeGrafter"/>
</dbReference>
<dbReference type="Ensembl" id="ENSSRHT00000016589.1">
    <property type="protein sequence ID" value="ENSSRHP00000016055.1"/>
    <property type="gene ID" value="ENSSRHG00000004678.1"/>
</dbReference>
<dbReference type="InterPro" id="IPR008942">
    <property type="entry name" value="ENTH_VHS"/>
</dbReference>
<keyword evidence="16" id="KW-0539">Nucleus</keyword>
<dbReference type="FunFam" id="1.20.58.150:FF:000001">
    <property type="entry name" value="phosphatidylinositol-binding clathrin assembly protein-like isoform X1"/>
    <property type="match status" value="1"/>
</dbReference>
<keyword evidence="12" id="KW-0007">Acetylation</keyword>
<dbReference type="GO" id="GO:0000149">
    <property type="term" value="F:SNARE binding"/>
    <property type="evidence" value="ECO:0007669"/>
    <property type="project" value="TreeGrafter"/>
</dbReference>
<protein>
    <recommendedName>
        <fullName evidence="20">Phosphatidylinositol-binding clathrin assembly protein</fullName>
    </recommendedName>
</protein>
<evidence type="ECO:0000313" key="23">
    <source>
        <dbReference type="Ensembl" id="ENSSRHP00000016055.1"/>
    </source>
</evidence>
<comment type="function">
    <text evidence="18">Cytoplasmic adapter protein that plays a critical role in clathrin-mediated endocytosis which is important in processes such as internalization of cell receptors, synaptic transmission or removal of apoptotic cells. Recruits AP-2 and attaches clathrin triskelions to the cytoplasmic side of plasma membrane leading to clathrin-coated vesicles (CCVs) assembly. Furthermore, regulates clathrin-coated vesicle size and maturation by directly sensing and driving membrane curvature. In addition to binding to clathrin, mediates the endocytosis of small R-SNARES (Soluble NSF Attachment Protein REceptors) between plasma membranes and endosomes including VAMP2, VAMP3, VAMP4, VAMP7 or VAMP8. In turn, PICALM-dependent SNARE endocytosis is required for the formation and maturation of autophagic precursors. Modulates thereby autophagy and the turnover of autophagy substrates such as MAPT/TAU or amyloid precursor protein cleaved C-terminal fragment (APP-CTF).</text>
</comment>
<dbReference type="Proteomes" id="UP000472270">
    <property type="component" value="Unassembled WGS sequence"/>
</dbReference>
<proteinExistence type="inferred from homology"/>
<dbReference type="Pfam" id="PF07651">
    <property type="entry name" value="ANTH"/>
    <property type="match status" value="1"/>
</dbReference>
<keyword evidence="11" id="KW-0832">Ubl conjugation</keyword>
<dbReference type="SMART" id="SM00273">
    <property type="entry name" value="ENTH"/>
    <property type="match status" value="1"/>
</dbReference>
<dbReference type="PROSITE" id="PS50942">
    <property type="entry name" value="ENTH"/>
    <property type="match status" value="1"/>
</dbReference>
<keyword evidence="17" id="KW-0968">Cytoplasmic vesicle</keyword>
<evidence type="ECO:0000256" key="8">
    <source>
        <dbReference type="ARBA" id="ARBA00022499"/>
    </source>
</evidence>
<evidence type="ECO:0000256" key="6">
    <source>
        <dbReference type="ARBA" id="ARBA00008011"/>
    </source>
</evidence>
<keyword evidence="7" id="KW-1003">Cell membrane</keyword>
<dbReference type="InterPro" id="IPR011417">
    <property type="entry name" value="ANTH_dom"/>
</dbReference>
<evidence type="ECO:0000256" key="11">
    <source>
        <dbReference type="ARBA" id="ARBA00022843"/>
    </source>
</evidence>
<keyword evidence="10" id="KW-0254">Endocytosis</keyword>
<evidence type="ECO:0000256" key="19">
    <source>
        <dbReference type="ARBA" id="ARBA00061829"/>
    </source>
</evidence>
<dbReference type="FunFam" id="1.25.40.90:FF:000001">
    <property type="entry name" value="phosphatidylinositol-binding clathrin assembly protein-like isoform X1"/>
    <property type="match status" value="1"/>
</dbReference>
<feature type="coiled-coil region" evidence="21">
    <location>
        <begin position="321"/>
        <end position="348"/>
    </location>
</feature>
<evidence type="ECO:0000256" key="20">
    <source>
        <dbReference type="ARBA" id="ARBA00068054"/>
    </source>
</evidence>
<accession>A0A673GRP5</accession>
<dbReference type="PANTHER" id="PTHR22951:SF16">
    <property type="entry name" value="PHOSPHATIDYLINOSITOL-BINDING CLATHRIN ASSEMBLY PROTEIN"/>
    <property type="match status" value="1"/>
</dbReference>
<organism evidence="23 24">
    <name type="scientific">Sinocyclocheilus rhinocerous</name>
    <dbReference type="NCBI Taxonomy" id="307959"/>
    <lineage>
        <taxon>Eukaryota</taxon>
        <taxon>Metazoa</taxon>
        <taxon>Chordata</taxon>
        <taxon>Craniata</taxon>
        <taxon>Vertebrata</taxon>
        <taxon>Euteleostomi</taxon>
        <taxon>Actinopterygii</taxon>
        <taxon>Neopterygii</taxon>
        <taxon>Teleostei</taxon>
        <taxon>Ostariophysi</taxon>
        <taxon>Cypriniformes</taxon>
        <taxon>Cyprinidae</taxon>
        <taxon>Cyprininae</taxon>
        <taxon>Sinocyclocheilus</taxon>
    </lineage>
</organism>
<keyword evidence="9" id="KW-0597">Phosphoprotein</keyword>
<gene>
    <name evidence="23" type="primary">LOC107726102</name>
</gene>
<keyword evidence="21" id="KW-0175">Coiled coil</keyword>
<dbReference type="GO" id="GO:0005634">
    <property type="term" value="C:nucleus"/>
    <property type="evidence" value="ECO:0007669"/>
    <property type="project" value="UniProtKB-SubCell"/>
</dbReference>
<evidence type="ECO:0000256" key="10">
    <source>
        <dbReference type="ARBA" id="ARBA00022583"/>
    </source>
</evidence>
<evidence type="ECO:0000256" key="13">
    <source>
        <dbReference type="ARBA" id="ARBA00023034"/>
    </source>
</evidence>
<dbReference type="GO" id="GO:0005546">
    <property type="term" value="F:phosphatidylinositol-4,5-bisphosphate binding"/>
    <property type="evidence" value="ECO:0007669"/>
    <property type="project" value="TreeGrafter"/>
</dbReference>
<evidence type="ECO:0000259" key="22">
    <source>
        <dbReference type="PROSITE" id="PS50942"/>
    </source>
</evidence>
<feature type="domain" description="ENTH" evidence="22">
    <location>
        <begin position="14"/>
        <end position="145"/>
    </location>
</feature>
<dbReference type="InterPro" id="IPR013809">
    <property type="entry name" value="ENTH"/>
</dbReference>
<dbReference type="GO" id="GO:0048268">
    <property type="term" value="P:clathrin coat assembly"/>
    <property type="evidence" value="ECO:0007669"/>
    <property type="project" value="InterPro"/>
</dbReference>
<sequence length="586" mass="64578">MSGQSITDRITAAQHSVTGSAVSKTVCKATTHEIMGPKKKHLDYLIHCTNEMNVNIPQLADSLFERTTNTSWVVVFKSLITTHHLMVYGNERFIQYLASRNTLFNLSNFLDKSGLQGYDMSTFIRRYSRYLNEKAVSYRQVAFDFTKVKRGVDGVMRTMNTEKLLKTIPIIQNQMDALLDFNVNANELTNGVINAAFMLLFKDSIRLFAAYNEGIINLLEKYFDMKKVQCKEGLDIYKKFLTRMTRISEFLKVAEQVGIDRGDIPDLSQAPSSLLDALEQHLASLEGKKVKDSTAASRASTLSNAVSSLANTGMSFTKVDEREKQAALEEEQARLKALKEQRLKELSKRPSFATTDTSPVSTTAACISTAPAIDLFSTPSCSNGALKMESDLFDLQTNFHSSMQPGPSVATAWGGETFCVRLSQRFSITLNHHCVSPVLFVNVTAGILKPTVAGSNQSSNLLPEKLVSDDLDSSLANLVGNLGIGNGTTKNDIHWNQPGEKKLTGGMNWQPKTAPSTTWNPVSMPPSIMTFPATTPTGMMGYGMPPQMPSMSMMTQPTMMYTQPVMRPSNPFGSVSSAQVQPLQSL</sequence>
<evidence type="ECO:0000256" key="7">
    <source>
        <dbReference type="ARBA" id="ARBA00022475"/>
    </source>
</evidence>
<dbReference type="CDD" id="cd16985">
    <property type="entry name" value="ANTH_N_AP180"/>
    <property type="match status" value="1"/>
</dbReference>
<keyword evidence="8" id="KW-1017">Isopeptide bond</keyword>
<keyword evidence="24" id="KW-1185">Reference proteome</keyword>
<evidence type="ECO:0000256" key="18">
    <source>
        <dbReference type="ARBA" id="ARBA00055144"/>
    </source>
</evidence>
<reference evidence="23" key="1">
    <citation type="submission" date="2025-08" db="UniProtKB">
        <authorList>
            <consortium name="Ensembl"/>
        </authorList>
    </citation>
    <scope>IDENTIFICATION</scope>
</reference>
<reference evidence="23" key="2">
    <citation type="submission" date="2025-09" db="UniProtKB">
        <authorList>
            <consortium name="Ensembl"/>
        </authorList>
    </citation>
    <scope>IDENTIFICATION</scope>
</reference>
<dbReference type="GO" id="GO:0032050">
    <property type="term" value="F:clathrin heavy chain binding"/>
    <property type="evidence" value="ECO:0007669"/>
    <property type="project" value="TreeGrafter"/>
</dbReference>
<evidence type="ECO:0000256" key="2">
    <source>
        <dbReference type="ARBA" id="ARBA00004132"/>
    </source>
</evidence>
<evidence type="ECO:0000256" key="17">
    <source>
        <dbReference type="ARBA" id="ARBA00023329"/>
    </source>
</evidence>
<keyword evidence="15" id="KW-0168">Coated pit</keyword>
<dbReference type="GO" id="GO:0005794">
    <property type="term" value="C:Golgi apparatus"/>
    <property type="evidence" value="ECO:0007669"/>
    <property type="project" value="UniProtKB-SubCell"/>
</dbReference>
<dbReference type="GO" id="GO:0030136">
    <property type="term" value="C:clathrin-coated vesicle"/>
    <property type="evidence" value="ECO:0007669"/>
    <property type="project" value="UniProtKB-SubCell"/>
</dbReference>
<comment type="subcellular location">
    <subcellularLocation>
        <location evidence="3">Cell membrane</location>
    </subcellularLocation>
    <subcellularLocation>
        <location evidence="2">Cytoplasmic vesicle</location>
        <location evidence="2">Clathrin-coated vesicle</location>
    </subcellularLocation>
    <subcellularLocation>
        <location evidence="4">Golgi apparatus</location>
    </subcellularLocation>
    <subcellularLocation>
        <location evidence="5">Membrane</location>
        <location evidence="5">Clathrin-coated pit</location>
    </subcellularLocation>
    <subcellularLocation>
        <location evidence="1">Nucleus</location>
    </subcellularLocation>
</comment>
<evidence type="ECO:0000256" key="15">
    <source>
        <dbReference type="ARBA" id="ARBA00023176"/>
    </source>
</evidence>
<evidence type="ECO:0000256" key="5">
    <source>
        <dbReference type="ARBA" id="ARBA00004600"/>
    </source>
</evidence>
<evidence type="ECO:0000256" key="16">
    <source>
        <dbReference type="ARBA" id="ARBA00023242"/>
    </source>
</evidence>
<evidence type="ECO:0000313" key="24">
    <source>
        <dbReference type="Proteomes" id="UP000472270"/>
    </source>
</evidence>
<evidence type="ECO:0000256" key="14">
    <source>
        <dbReference type="ARBA" id="ARBA00023136"/>
    </source>
</evidence>
<dbReference type="SUPFAM" id="SSF89009">
    <property type="entry name" value="GAT-like domain"/>
    <property type="match status" value="1"/>
</dbReference>
<dbReference type="InterPro" id="IPR014712">
    <property type="entry name" value="ANTH_dom_sf"/>
</dbReference>
<evidence type="ECO:0000256" key="21">
    <source>
        <dbReference type="SAM" id="Coils"/>
    </source>
</evidence>
<comment type="similarity">
    <text evidence="6">Belongs to the PICALM/SNAP91 family.</text>
</comment>
<dbReference type="GO" id="GO:0072583">
    <property type="term" value="P:clathrin-dependent endocytosis"/>
    <property type="evidence" value="ECO:0007669"/>
    <property type="project" value="InterPro"/>
</dbReference>
<keyword evidence="14" id="KW-0472">Membrane</keyword>
<dbReference type="PANTHER" id="PTHR22951">
    <property type="entry name" value="CLATHRIN ASSEMBLY PROTEIN"/>
    <property type="match status" value="1"/>
</dbReference>
<dbReference type="GO" id="GO:0016185">
    <property type="term" value="P:synaptic vesicle budding from presynaptic endocytic zone membrane"/>
    <property type="evidence" value="ECO:0007669"/>
    <property type="project" value="TreeGrafter"/>
</dbReference>
<evidence type="ECO:0000256" key="9">
    <source>
        <dbReference type="ARBA" id="ARBA00022553"/>
    </source>
</evidence>
<name>A0A673GRP5_9TELE</name>
<evidence type="ECO:0000256" key="3">
    <source>
        <dbReference type="ARBA" id="ARBA00004236"/>
    </source>
</evidence>
<evidence type="ECO:0000256" key="1">
    <source>
        <dbReference type="ARBA" id="ARBA00004123"/>
    </source>
</evidence>
<comment type="subunit">
    <text evidence="19">Binds to clathrin; involves primarily the C-terminal sequences, but the full-length protein is required for full binding capacity. Binds phosphatidylinositol 4,5- bisphosphate. Interacts with PIMREG; this interaction may change the subcellular location into the nucleus. Interacts with AP2A1 (via its alpha-appendage domain). Interacts (via N-terminus) with VAMP2; VAMP3; VAMP7 and VAMP8 (Via N-terminus). Interacts with LC3/MAP1LC3A.</text>
</comment>
<dbReference type="Gene3D" id="1.25.40.90">
    <property type="match status" value="1"/>
</dbReference>